<gene>
    <name evidence="1" type="ORF">SAMN05660324_0121</name>
</gene>
<dbReference type="SUPFAM" id="SSF55718">
    <property type="entry name" value="SCP-like"/>
    <property type="match status" value="1"/>
</dbReference>
<proteinExistence type="predicted"/>
<reference evidence="2" key="1">
    <citation type="submission" date="2016-10" db="EMBL/GenBank/DDBJ databases">
        <authorList>
            <person name="Varghese N."/>
            <person name="Submissions S."/>
        </authorList>
    </citation>
    <scope>NUCLEOTIDE SEQUENCE [LARGE SCALE GENOMIC DNA]</scope>
    <source>
        <strain evidence="2">DSM 44526</strain>
    </source>
</reference>
<dbReference type="Gene3D" id="3.30.1050.10">
    <property type="entry name" value="SCP2 sterol-binding domain"/>
    <property type="match status" value="1"/>
</dbReference>
<dbReference type="Proteomes" id="UP000198863">
    <property type="component" value="Unassembled WGS sequence"/>
</dbReference>
<dbReference type="RefSeq" id="WP_091069385.1">
    <property type="nucleotide sequence ID" value="NZ_FNCF01000011.1"/>
</dbReference>
<keyword evidence="2" id="KW-1185">Reference proteome</keyword>
<sequence>MATLEQCMTALKGFVGDLAANPALAGLDRSVSCRLTDLGQVVQGRLVNGSAQGMAAVPDGPGVPKADIRITTASDDLVALTTGELGFGSAWASGRVKLEAGLRDMLRLRALL</sequence>
<dbReference type="OrthoDB" id="3534000at2"/>
<evidence type="ECO:0000313" key="1">
    <source>
        <dbReference type="EMBL" id="SDH19208.1"/>
    </source>
</evidence>
<dbReference type="InterPro" id="IPR036527">
    <property type="entry name" value="SCP2_sterol-bd_dom_sf"/>
</dbReference>
<dbReference type="AlphaFoldDB" id="A0A1G8AE49"/>
<name>A0A1G8AE49_9ACTN</name>
<accession>A0A1G8AE49</accession>
<evidence type="ECO:0000313" key="2">
    <source>
        <dbReference type="Proteomes" id="UP000198863"/>
    </source>
</evidence>
<organism evidence="1 2">
    <name type="scientific">Klenkia brasiliensis</name>
    <dbReference type="NCBI Taxonomy" id="333142"/>
    <lineage>
        <taxon>Bacteria</taxon>
        <taxon>Bacillati</taxon>
        <taxon>Actinomycetota</taxon>
        <taxon>Actinomycetes</taxon>
        <taxon>Geodermatophilales</taxon>
        <taxon>Geodermatophilaceae</taxon>
        <taxon>Klenkia</taxon>
    </lineage>
</organism>
<protein>
    <submittedName>
        <fullName evidence="1">SCP-2 sterol transfer family protein</fullName>
    </submittedName>
</protein>
<dbReference type="EMBL" id="FNCF01000011">
    <property type="protein sequence ID" value="SDH19208.1"/>
    <property type="molecule type" value="Genomic_DNA"/>
</dbReference>